<name>A0A3N4LJ76_9PEZI</name>
<dbReference type="Proteomes" id="UP000267821">
    <property type="component" value="Unassembled WGS sequence"/>
</dbReference>
<dbReference type="STRING" id="1051890.A0A3N4LJ76"/>
<reference evidence="1 2" key="1">
    <citation type="journal article" date="2018" name="Nat. Ecol. Evol.">
        <title>Pezizomycetes genomes reveal the molecular basis of ectomycorrhizal truffle lifestyle.</title>
        <authorList>
            <person name="Murat C."/>
            <person name="Payen T."/>
            <person name="Noel B."/>
            <person name="Kuo A."/>
            <person name="Morin E."/>
            <person name="Chen J."/>
            <person name="Kohler A."/>
            <person name="Krizsan K."/>
            <person name="Balestrini R."/>
            <person name="Da Silva C."/>
            <person name="Montanini B."/>
            <person name="Hainaut M."/>
            <person name="Levati E."/>
            <person name="Barry K.W."/>
            <person name="Belfiori B."/>
            <person name="Cichocki N."/>
            <person name="Clum A."/>
            <person name="Dockter R.B."/>
            <person name="Fauchery L."/>
            <person name="Guy J."/>
            <person name="Iotti M."/>
            <person name="Le Tacon F."/>
            <person name="Lindquist E.A."/>
            <person name="Lipzen A."/>
            <person name="Malagnac F."/>
            <person name="Mello A."/>
            <person name="Molinier V."/>
            <person name="Miyauchi S."/>
            <person name="Poulain J."/>
            <person name="Riccioni C."/>
            <person name="Rubini A."/>
            <person name="Sitrit Y."/>
            <person name="Splivallo R."/>
            <person name="Traeger S."/>
            <person name="Wang M."/>
            <person name="Zifcakova L."/>
            <person name="Wipf D."/>
            <person name="Zambonelli A."/>
            <person name="Paolocci F."/>
            <person name="Nowrousian M."/>
            <person name="Ottonello S."/>
            <person name="Baldrian P."/>
            <person name="Spatafora J.W."/>
            <person name="Henrissat B."/>
            <person name="Nagy L.G."/>
            <person name="Aury J.M."/>
            <person name="Wincker P."/>
            <person name="Grigoriev I.V."/>
            <person name="Bonfante P."/>
            <person name="Martin F.M."/>
        </authorList>
    </citation>
    <scope>NUCLEOTIDE SEQUENCE [LARGE SCALE GENOMIC DNA]</scope>
    <source>
        <strain evidence="1 2">ATCC MYA-4762</strain>
    </source>
</reference>
<evidence type="ECO:0000313" key="2">
    <source>
        <dbReference type="Proteomes" id="UP000267821"/>
    </source>
</evidence>
<protein>
    <submittedName>
        <fullName evidence="1">Uncharacterized protein</fullName>
    </submittedName>
</protein>
<dbReference type="InParanoid" id="A0A3N4LJ76"/>
<dbReference type="EMBL" id="ML121549">
    <property type="protein sequence ID" value="RPB22954.1"/>
    <property type="molecule type" value="Genomic_DNA"/>
</dbReference>
<evidence type="ECO:0000313" key="1">
    <source>
        <dbReference type="EMBL" id="RPB22954.1"/>
    </source>
</evidence>
<accession>A0A3N4LJ76</accession>
<proteinExistence type="predicted"/>
<keyword evidence="2" id="KW-1185">Reference proteome</keyword>
<organism evidence="1 2">
    <name type="scientific">Terfezia boudieri ATCC MYA-4762</name>
    <dbReference type="NCBI Taxonomy" id="1051890"/>
    <lineage>
        <taxon>Eukaryota</taxon>
        <taxon>Fungi</taxon>
        <taxon>Dikarya</taxon>
        <taxon>Ascomycota</taxon>
        <taxon>Pezizomycotina</taxon>
        <taxon>Pezizomycetes</taxon>
        <taxon>Pezizales</taxon>
        <taxon>Pezizaceae</taxon>
        <taxon>Terfezia</taxon>
    </lineage>
</organism>
<gene>
    <name evidence="1" type="ORF">L211DRAFT_884268</name>
</gene>
<dbReference type="OrthoDB" id="2017974at2759"/>
<sequence length="71" mass="8318">MAEAESLSQVESTIHFEFDEFPKRSGRPLPEDWTLRGLEFTRNYFPSGWIEEAKVDDEERLLELPSFLAAR</sequence>
<feature type="non-terminal residue" evidence="1">
    <location>
        <position position="71"/>
    </location>
</feature>
<dbReference type="AlphaFoldDB" id="A0A3N4LJ76"/>